<gene>
    <name evidence="1" type="ORF">PTQ40_23640</name>
</gene>
<protein>
    <submittedName>
        <fullName evidence="1">DUF2971 domain-containing protein</fullName>
    </submittedName>
</protein>
<comment type="caution">
    <text evidence="1">The sequence shown here is derived from an EMBL/GenBank/DDBJ whole genome shotgun (WGS) entry which is preliminary data.</text>
</comment>
<dbReference type="RefSeq" id="WP_119834642.1">
    <property type="nucleotide sequence ID" value="NZ_CP072119.1"/>
</dbReference>
<sequence length="278" mass="32371">MIYHYTDLTAAKSIVENEKIWLTECRYLNDKEEFTMGLLFFKHALESYNGYKNHYPIEFSEKLENSISYLIKSELTSPDAAENLFVASFSNTPDSLSQWRSYGMFMLGFEEDFISTSLIEDEFFAFECFYAMDFLEGLAHANSLLENIIIPRLYSLSKHNNIQIMDYWLRLLIEIYALSFKNKAFESEHEKRLVIACKNDDTIINFRIKGDLLIPYISFDINPCSLMSITVGPIENQYLSVSSLEKFATNITSKIRKAHSKDDYTLYINSSSTPYRKL</sequence>
<dbReference type="EMBL" id="JAQSKY010000023">
    <property type="protein sequence ID" value="MDS7901969.1"/>
    <property type="molecule type" value="Genomic_DNA"/>
</dbReference>
<organism evidence="1 2">
    <name type="scientific">Klebsiella michiganensis</name>
    <dbReference type="NCBI Taxonomy" id="1134687"/>
    <lineage>
        <taxon>Bacteria</taxon>
        <taxon>Pseudomonadati</taxon>
        <taxon>Pseudomonadota</taxon>
        <taxon>Gammaproteobacteria</taxon>
        <taxon>Enterobacterales</taxon>
        <taxon>Enterobacteriaceae</taxon>
        <taxon>Klebsiella/Raoultella group</taxon>
        <taxon>Klebsiella</taxon>
    </lineage>
</organism>
<reference evidence="1" key="1">
    <citation type="journal article" date="2023" name="Front. Microbiol.">
        <title>Genomic characterization of carbapenem-resistant Klebsiella oxytoca complex in China: a multi-center study.</title>
        <authorList>
            <person name="Wan W."/>
            <person name="Yang X."/>
            <person name="Yu H."/>
            <person name="Wang M."/>
            <person name="Jia W."/>
            <person name="Huang B."/>
            <person name="Qu F."/>
            <person name="Shan B."/>
            <person name="Tang Y.W."/>
            <person name="Chen L."/>
            <person name="Du H."/>
        </authorList>
    </citation>
    <scope>NUCLEOTIDE SEQUENCE</scope>
    <source>
        <strain evidence="1">HD1688</strain>
    </source>
</reference>
<proteinExistence type="predicted"/>
<name>A0AB35Q1P6_9ENTR</name>
<accession>A0AB35Q1P6</accession>
<reference evidence="1" key="2">
    <citation type="submission" date="2023-01" db="EMBL/GenBank/DDBJ databases">
        <authorList>
            <person name="Du H."/>
            <person name="Wan W."/>
        </authorList>
    </citation>
    <scope>NUCLEOTIDE SEQUENCE</scope>
    <source>
        <strain evidence="1">HD1688</strain>
    </source>
</reference>
<dbReference type="AlphaFoldDB" id="A0AB35Q1P6"/>
<dbReference type="Proteomes" id="UP001249822">
    <property type="component" value="Unassembled WGS sequence"/>
</dbReference>
<evidence type="ECO:0000313" key="1">
    <source>
        <dbReference type="EMBL" id="MDS7901969.1"/>
    </source>
</evidence>
<evidence type="ECO:0000313" key="2">
    <source>
        <dbReference type="Proteomes" id="UP001249822"/>
    </source>
</evidence>